<dbReference type="AlphaFoldDB" id="A0ABD5NMP2"/>
<keyword evidence="1" id="KW-0812">Transmembrane</keyword>
<evidence type="ECO:0000256" key="1">
    <source>
        <dbReference type="SAM" id="Phobius"/>
    </source>
</evidence>
<name>A0ABD5NMP2_9EURY</name>
<organism evidence="2 3">
    <name type="scientific">Halovivax cerinus</name>
    <dbReference type="NCBI Taxonomy" id="1487865"/>
    <lineage>
        <taxon>Archaea</taxon>
        <taxon>Methanobacteriati</taxon>
        <taxon>Methanobacteriota</taxon>
        <taxon>Stenosarchaea group</taxon>
        <taxon>Halobacteria</taxon>
        <taxon>Halobacteriales</taxon>
        <taxon>Natrialbaceae</taxon>
        <taxon>Halovivax</taxon>
    </lineage>
</organism>
<sequence>MHPRTNGSRTLKRRLGGALGTLVVILTATLGTYGLVSGYVLDPTSALSTTAAALVALAVIAFVAILSTIGSRGGGWLDTPYW</sequence>
<reference evidence="2 3" key="1">
    <citation type="journal article" date="2019" name="Int. J. Syst. Evol. Microbiol.">
        <title>The Global Catalogue of Microorganisms (GCM) 10K type strain sequencing project: providing services to taxonomists for standard genome sequencing and annotation.</title>
        <authorList>
            <consortium name="The Broad Institute Genomics Platform"/>
            <consortium name="The Broad Institute Genome Sequencing Center for Infectious Disease"/>
            <person name="Wu L."/>
            <person name="Ma J."/>
        </authorList>
    </citation>
    <scope>NUCLEOTIDE SEQUENCE [LARGE SCALE GENOMIC DNA]</scope>
    <source>
        <strain evidence="2 3">IBRC-M 10256</strain>
    </source>
</reference>
<dbReference type="RefSeq" id="WP_256531403.1">
    <property type="nucleotide sequence ID" value="NZ_CP101824.1"/>
</dbReference>
<comment type="caution">
    <text evidence="2">The sequence shown here is derived from an EMBL/GenBank/DDBJ whole genome shotgun (WGS) entry which is preliminary data.</text>
</comment>
<keyword evidence="1" id="KW-0472">Membrane</keyword>
<proteinExistence type="predicted"/>
<evidence type="ECO:0000313" key="3">
    <source>
        <dbReference type="Proteomes" id="UP001595846"/>
    </source>
</evidence>
<keyword evidence="1" id="KW-1133">Transmembrane helix</keyword>
<feature type="transmembrane region" description="Helical" evidence="1">
    <location>
        <begin position="21"/>
        <end position="41"/>
    </location>
</feature>
<dbReference type="Proteomes" id="UP001595846">
    <property type="component" value="Unassembled WGS sequence"/>
</dbReference>
<protein>
    <submittedName>
        <fullName evidence="2">Uncharacterized protein</fullName>
    </submittedName>
</protein>
<feature type="transmembrane region" description="Helical" evidence="1">
    <location>
        <begin position="47"/>
        <end position="66"/>
    </location>
</feature>
<evidence type="ECO:0000313" key="2">
    <source>
        <dbReference type="EMBL" id="MFC3958247.1"/>
    </source>
</evidence>
<keyword evidence="3" id="KW-1185">Reference proteome</keyword>
<dbReference type="EMBL" id="JBHSAQ010000003">
    <property type="protein sequence ID" value="MFC3958247.1"/>
    <property type="molecule type" value="Genomic_DNA"/>
</dbReference>
<gene>
    <name evidence="2" type="ORF">ACFOUR_07675</name>
</gene>
<dbReference type="GeneID" id="73904139"/>
<accession>A0ABD5NMP2</accession>